<dbReference type="Proteomes" id="UP000376505">
    <property type="component" value="Unassembled WGS sequence"/>
</dbReference>
<dbReference type="Proteomes" id="UP000527632">
    <property type="component" value="Unassembled WGS sequence"/>
</dbReference>
<dbReference type="EMBL" id="QDAY01000003">
    <property type="protein sequence ID" value="KAA9449295.1"/>
    <property type="molecule type" value="Genomic_DNA"/>
</dbReference>
<evidence type="ECO:0000313" key="8">
    <source>
        <dbReference type="EMBL" id="EAD5775140.1"/>
    </source>
</evidence>
<dbReference type="Proteomes" id="UP000525850">
    <property type="component" value="Unassembled WGS sequence"/>
</dbReference>
<dbReference type="EMBL" id="AABAWE010000004">
    <property type="protein sequence ID" value="EAG2087655.1"/>
    <property type="molecule type" value="Genomic_DNA"/>
</dbReference>
<dbReference type="EMBL" id="AALAQH010000002">
    <property type="protein sequence ID" value="ECX6924244.1"/>
    <property type="molecule type" value="Genomic_DNA"/>
</dbReference>
<dbReference type="EMBL" id="AANDSR010000003">
    <property type="protein sequence ID" value="EDN9836488.1"/>
    <property type="molecule type" value="Genomic_DNA"/>
</dbReference>
<evidence type="ECO:0000313" key="46">
    <source>
        <dbReference type="EMBL" id="OET52175.1"/>
    </source>
</evidence>
<dbReference type="EMBL" id="AABBAW010000003">
    <property type="protein sequence ID" value="EAG2515134.1"/>
    <property type="molecule type" value="Genomic_DNA"/>
</dbReference>
<evidence type="ECO:0000313" key="18">
    <source>
        <dbReference type="EMBL" id="EAG2998133.1"/>
    </source>
</evidence>
<evidence type="ECO:0000313" key="15">
    <source>
        <dbReference type="EMBL" id="EAG2087655.1"/>
    </source>
</evidence>
<evidence type="ECO:0000313" key="29">
    <source>
        <dbReference type="EMBL" id="EAK9317959.1"/>
    </source>
</evidence>
<dbReference type="RefSeq" id="WP_003726697.1">
    <property type="nucleotide sequence ID" value="NC_021824.1"/>
</dbReference>
<dbReference type="EMBL" id="AABAYG010000004">
    <property type="protein sequence ID" value="EAG2245843.1"/>
    <property type="molecule type" value="Genomic_DNA"/>
</dbReference>
<evidence type="ECO:0000313" key="49">
    <source>
        <dbReference type="Proteomes" id="UP000331186"/>
    </source>
</evidence>
<dbReference type="Proteomes" id="UP000840197">
    <property type="component" value="Unassembled WGS sequence"/>
</dbReference>
<evidence type="ECO:0000313" key="43">
    <source>
        <dbReference type="EMBL" id="HAJ9594148.1"/>
    </source>
</evidence>
<dbReference type="Proteomes" id="UP000467536">
    <property type="component" value="Unassembled WGS sequence"/>
</dbReference>
<evidence type="ECO:0000313" key="10">
    <source>
        <dbReference type="EMBL" id="EAE1338810.1"/>
    </source>
</evidence>
<dbReference type="PANTHER" id="PTHR11122:SF13">
    <property type="entry name" value="GLUCOSE-6-PHOSPHATE 1-EPIMERASE"/>
    <property type="match status" value="1"/>
</dbReference>
<dbReference type="SUPFAM" id="SSF74650">
    <property type="entry name" value="Galactose mutarotase-like"/>
    <property type="match status" value="1"/>
</dbReference>
<evidence type="ECO:0000313" key="25">
    <source>
        <dbReference type="EMBL" id="EAH2280924.1"/>
    </source>
</evidence>
<evidence type="ECO:0000313" key="56">
    <source>
        <dbReference type="Proteomes" id="UP000354255"/>
    </source>
</evidence>
<dbReference type="EMBL" id="AAAQQZ010000003">
    <property type="protein sequence ID" value="EAE1338810.1"/>
    <property type="molecule type" value="Genomic_DNA"/>
</dbReference>
<evidence type="ECO:0000313" key="67">
    <source>
        <dbReference type="Proteomes" id="UP000410967"/>
    </source>
</evidence>
<evidence type="ECO:0000313" key="91">
    <source>
        <dbReference type="Proteomes" id="UP000843503"/>
    </source>
</evidence>
<evidence type="ECO:0000313" key="70">
    <source>
        <dbReference type="Proteomes" id="UP000455569"/>
    </source>
</evidence>
<dbReference type="EMBL" id="AAHZFY010000041">
    <property type="protein sequence ID" value="ECB9514795.1"/>
    <property type="molecule type" value="Genomic_DNA"/>
</dbReference>
<evidence type="ECO:0000313" key="55">
    <source>
        <dbReference type="Proteomes" id="UP000350032"/>
    </source>
</evidence>
<dbReference type="EMBL" id="AAANYN010000022">
    <property type="protein sequence ID" value="EAD5775140.1"/>
    <property type="molecule type" value="Genomic_DNA"/>
</dbReference>
<evidence type="ECO:0000313" key="7">
    <source>
        <dbReference type="EMBL" id="EAD3792870.1"/>
    </source>
</evidence>
<dbReference type="InterPro" id="IPR008183">
    <property type="entry name" value="Aldose_1/G6P_1-epimerase"/>
</dbReference>
<dbReference type="EMBL" id="AANEHK010000002">
    <property type="protein sequence ID" value="EDO0984847.1"/>
    <property type="molecule type" value="Genomic_DNA"/>
</dbReference>
<evidence type="ECO:0000313" key="6">
    <source>
        <dbReference type="EMBL" id="EAD1185168.1"/>
    </source>
</evidence>
<dbReference type="Proteomes" id="UP000540117">
    <property type="component" value="Unassembled WGS sequence"/>
</dbReference>
<dbReference type="Proteomes" id="UP000530452">
    <property type="component" value="Unassembled WGS sequence"/>
</dbReference>
<dbReference type="KEGG" id="lmv:Y193_09285"/>
<evidence type="ECO:0000313" key="83">
    <source>
        <dbReference type="Proteomes" id="UP000533021"/>
    </source>
</evidence>
<comment type="caution">
    <text evidence="10">The sequence shown here is derived from an EMBL/GenBank/DDBJ whole genome shotgun (WGS) entry which is preliminary data.</text>
</comment>
<organism evidence="10 62">
    <name type="scientific">Listeria monocytogenes</name>
    <dbReference type="NCBI Taxonomy" id="1639"/>
    <lineage>
        <taxon>Bacteria</taxon>
        <taxon>Bacillati</taxon>
        <taxon>Bacillota</taxon>
        <taxon>Bacilli</taxon>
        <taxon>Bacillales</taxon>
        <taxon>Listeriaceae</taxon>
        <taxon>Listeria</taxon>
    </lineage>
</organism>
<evidence type="ECO:0000313" key="38">
    <source>
        <dbReference type="EMBL" id="EDO0984847.1"/>
    </source>
</evidence>
<evidence type="ECO:0000313" key="32">
    <source>
        <dbReference type="EMBL" id="ECC1557152.1"/>
    </source>
</evidence>
<dbReference type="EMBL" id="AAAJWF010000005">
    <property type="protein sequence ID" value="EAC7480763.1"/>
    <property type="molecule type" value="Genomic_DNA"/>
</dbReference>
<dbReference type="Proteomes" id="UP000528151">
    <property type="component" value="Unassembled WGS sequence"/>
</dbReference>
<protein>
    <submittedName>
        <fullName evidence="10">Aldose 1-epimerase family protein</fullName>
    </submittedName>
    <submittedName>
        <fullName evidence="46">LACX protein</fullName>
    </submittedName>
</protein>
<dbReference type="Proteomes" id="UP000365297">
    <property type="component" value="Unassembled WGS sequence"/>
</dbReference>
<reference evidence="46 93" key="1">
    <citation type="submission" date="2016-09" db="EMBL/GenBank/DDBJ databases">
        <title>100K Listeria isolates.</title>
        <authorList>
            <person name="Chen P."/>
            <person name="Weimer B.C."/>
            <person name="Kong N."/>
            <person name="Huang B."/>
        </authorList>
    </citation>
    <scope>NUCLEOTIDE SEQUENCE [LARGE SCALE GENOMIC DNA]</scope>
    <source>
        <strain evidence="46 93">BCW_2383</strain>
    </source>
</reference>
<evidence type="ECO:0000313" key="58">
    <source>
        <dbReference type="Proteomes" id="UP000364988"/>
    </source>
</evidence>
<evidence type="ECO:0000313" key="57">
    <source>
        <dbReference type="Proteomes" id="UP000358545"/>
    </source>
</evidence>
<evidence type="ECO:0000313" key="42">
    <source>
        <dbReference type="EMBL" id="HAC1754251.1"/>
    </source>
</evidence>
<evidence type="ECO:0000313" key="63">
    <source>
        <dbReference type="Proteomes" id="UP000389283"/>
    </source>
</evidence>
<dbReference type="EMBL" id="AABBZO010000003">
    <property type="protein sequence ID" value="EAG4461433.1"/>
    <property type="molecule type" value="Genomic_DNA"/>
</dbReference>
<evidence type="ECO:0000313" key="54">
    <source>
        <dbReference type="Proteomes" id="UP000345329"/>
    </source>
</evidence>
<dbReference type="GO" id="GO:0030246">
    <property type="term" value="F:carbohydrate binding"/>
    <property type="evidence" value="ECO:0007669"/>
    <property type="project" value="InterPro"/>
</dbReference>
<evidence type="ECO:0000313" key="34">
    <source>
        <dbReference type="EMBL" id="ECY6545458.1"/>
    </source>
</evidence>
<evidence type="ECO:0000313" key="89">
    <source>
        <dbReference type="Proteomes" id="UP000566721"/>
    </source>
</evidence>
<sequence>MIKLENEVLLVEMKTAGAELTRIFHKDTGLEYLWNADSKFWGRHSPVLFPTVGRLVEDTYLVDGKPYHLGQHGFARDRDFQVIEQTEKSVRFELDADEDSLAVYPYKFKLSIIYTIEKNTVAVSYEVENTDNKRIYFSIGAHPAFNLPLTDGTTFEDYYLDFGTEENLETLCLEGPYRSGEIKKVVDKPAQYLPLSYDLFKNDALIFEALKQKEMTIKSDKTPHFVKVSFPEFPFVGVWTAKPGTPFLCIEPWYGIADGAGESVELRDKAGIEHLEPEAVFASEYEITVG</sequence>
<dbReference type="EMBL" id="AACJYH010000005">
    <property type="protein sequence ID" value="EAK8897707.1"/>
    <property type="molecule type" value="Genomic_DNA"/>
</dbReference>
<dbReference type="Proteomes" id="UP000339309">
    <property type="component" value="Unassembled WGS sequence"/>
</dbReference>
<dbReference type="EMBL" id="JACAVN010000003">
    <property type="protein sequence ID" value="NYA01413.1"/>
    <property type="molecule type" value="Genomic_DNA"/>
</dbReference>
<dbReference type="Proteomes" id="UP000410967">
    <property type="component" value="Unassembled WGS sequence"/>
</dbReference>
<evidence type="ECO:0000313" key="82">
    <source>
        <dbReference type="Proteomes" id="UP000530452"/>
    </source>
</evidence>
<dbReference type="Proteomes" id="UP000549379">
    <property type="component" value="Unassembled WGS sequence"/>
</dbReference>
<dbReference type="PANTHER" id="PTHR11122">
    <property type="entry name" value="APOSPORY-ASSOCIATED PROTEIN C-RELATED"/>
    <property type="match status" value="1"/>
</dbReference>
<dbReference type="Proteomes" id="UP000331186">
    <property type="component" value="Unassembled WGS sequence"/>
</dbReference>
<dbReference type="Proteomes" id="UP000460224">
    <property type="component" value="Unassembled WGS sequence"/>
</dbReference>
<evidence type="ECO:0000313" key="64">
    <source>
        <dbReference type="Proteomes" id="UP000393182"/>
    </source>
</evidence>
<dbReference type="EMBL" id="DAAEEB010000002">
    <property type="protein sequence ID" value="HAA8052324.1"/>
    <property type="molecule type" value="Genomic_DNA"/>
</dbReference>
<dbReference type="EMBL" id="AAAREG010000015">
    <property type="protein sequence ID" value="EAE2355403.1"/>
    <property type="molecule type" value="Genomic_DNA"/>
</dbReference>
<evidence type="ECO:0000313" key="81">
    <source>
        <dbReference type="Proteomes" id="UP000528151"/>
    </source>
</evidence>
<evidence type="ECO:0000313" key="3">
    <source>
        <dbReference type="EMBL" id="EAC6548864.1"/>
    </source>
</evidence>
<evidence type="ECO:0000313" key="16">
    <source>
        <dbReference type="EMBL" id="EAG2245843.1"/>
    </source>
</evidence>
<proteinExistence type="predicted"/>
<evidence type="ECO:0000313" key="36">
    <source>
        <dbReference type="EMBL" id="EDN7715241.1"/>
    </source>
</evidence>
<reference evidence="44 71" key="4">
    <citation type="submission" date="2018-04" db="EMBL/GenBank/DDBJ databases">
        <title>Genome Analysis of a Prevalent Clone of Listeria monocytogenes Sequence Type 87 in China.</title>
        <authorList>
            <person name="Wang Y."/>
        </authorList>
    </citation>
    <scope>NUCLEOTIDE SEQUENCE [LARGE SCALE GENOMIC DNA]</scope>
    <source>
        <strain evidence="44 71">ICDC_LM1523</strain>
    </source>
</reference>
<dbReference type="Proteomes" id="UP000350032">
    <property type="component" value="Unassembled WGS sequence"/>
</dbReference>
<dbReference type="Proteomes" id="UP000368512">
    <property type="component" value="Unassembled WGS sequence"/>
</dbReference>
<dbReference type="EMBL" id="QXLS01000003">
    <property type="protein sequence ID" value="RKA08187.1"/>
    <property type="molecule type" value="Genomic_DNA"/>
</dbReference>
<reference evidence="12 64" key="7">
    <citation type="submission" date="2019-03" db="EMBL/GenBank/DDBJ databases">
        <authorList>
            <person name="Ashton P.M."/>
            <person name="Dallman T."/>
            <person name="Nair S."/>
            <person name="De Pinna E."/>
            <person name="Peters T."/>
            <person name="Grant K."/>
        </authorList>
    </citation>
    <scope>NUCLEOTIDE SEQUENCE [LARGE SCALE GENOMIC DNA]</scope>
    <source>
        <strain evidence="25 83">282333</strain>
        <strain evidence="26 82">282352</strain>
        <strain evidence="24 86">289003</strain>
        <strain evidence="38 73">788324</strain>
        <strain evidence="12">RL15000286</strain>
    </source>
</reference>
<dbReference type="Proteomes" id="UP000566721">
    <property type="component" value="Unassembled WGS sequence"/>
</dbReference>
<evidence type="ECO:0000313" key="24">
    <source>
        <dbReference type="EMBL" id="EAG9518398.1"/>
    </source>
</evidence>
<evidence type="ECO:0000313" key="23">
    <source>
        <dbReference type="EMBL" id="EAG9387368.1"/>
    </source>
</evidence>
<evidence type="ECO:0000313" key="9">
    <source>
        <dbReference type="EMBL" id="EAD5786448.1"/>
    </source>
</evidence>
<dbReference type="EMBL" id="DAAIHR010000005">
    <property type="protein sequence ID" value="HAB8398126.1"/>
    <property type="molecule type" value="Genomic_DNA"/>
</dbReference>
<dbReference type="EMBL" id="AAANYR010000003">
    <property type="protein sequence ID" value="EAD5786448.1"/>
    <property type="molecule type" value="Genomic_DNA"/>
</dbReference>
<evidence type="ECO:0000313" key="22">
    <source>
        <dbReference type="EMBL" id="EAG6989881.1"/>
    </source>
</evidence>
<evidence type="ECO:0000313" key="74">
    <source>
        <dbReference type="Proteomes" id="UP000478682"/>
    </source>
</evidence>
<dbReference type="Proteomes" id="UP000337746">
    <property type="component" value="Unassembled WGS sequence"/>
</dbReference>
<dbReference type="EMBL" id="MJTJ01000006">
    <property type="protein sequence ID" value="OET52175.1"/>
    <property type="molecule type" value="Genomic_DNA"/>
</dbReference>
<dbReference type="Proteomes" id="UP000843775">
    <property type="component" value="Unassembled WGS sequence"/>
</dbReference>
<dbReference type="Proteomes" id="UP000478682">
    <property type="component" value="Unassembled WGS sequence"/>
</dbReference>
<dbReference type="Proteomes" id="UP000393182">
    <property type="component" value="Unassembled WGS sequence"/>
</dbReference>
<dbReference type="EMBL" id="AAASLB010000002">
    <property type="protein sequence ID" value="EAE4941532.1"/>
    <property type="molecule type" value="Genomic_DNA"/>
</dbReference>
<dbReference type="InterPro" id="IPR037481">
    <property type="entry name" value="LacX"/>
</dbReference>
<evidence type="ECO:0000313" key="76">
    <source>
        <dbReference type="Proteomes" id="UP000481141"/>
    </source>
</evidence>
<evidence type="ECO:0000313" key="62">
    <source>
        <dbReference type="Proteomes" id="UP000379076"/>
    </source>
</evidence>
<dbReference type="Proteomes" id="UP000354255">
    <property type="component" value="Unassembled WGS sequence"/>
</dbReference>
<evidence type="ECO:0000313" key="1">
    <source>
        <dbReference type="EMBL" id="EAC4551865.1"/>
    </source>
</evidence>
<evidence type="ECO:0000313" key="72">
    <source>
        <dbReference type="Proteomes" id="UP000467347"/>
    </source>
</evidence>
<dbReference type="Proteomes" id="UP000358545">
    <property type="component" value="Unassembled WGS sequence"/>
</dbReference>
<evidence type="ECO:0000313" key="14">
    <source>
        <dbReference type="EMBL" id="EAG1893632.1"/>
    </source>
</evidence>
<evidence type="ECO:0000313" key="71">
    <source>
        <dbReference type="Proteomes" id="UP000460224"/>
    </source>
</evidence>
<reference evidence="45 85" key="10">
    <citation type="submission" date="2020-06" db="EMBL/GenBank/DDBJ databases">
        <title>Two Listeria outbreaks in Switzerland in 2018 and 2020.</title>
        <authorList>
            <person name="Stevens M.J.A."/>
            <person name="Bloemberg G."/>
            <person name="Nusch-Inderbinnen M."/>
            <person name="Stephan R."/>
        </authorList>
    </citation>
    <scope>NUCLEOTIDE SEQUENCE [LARGE SCALE GENOMIC DNA]</scope>
    <source>
        <strain evidence="45 85">N18-0707</strain>
    </source>
</reference>
<evidence type="ECO:0000313" key="47">
    <source>
        <dbReference type="EMBL" id="RKA08187.1"/>
    </source>
</evidence>
<dbReference type="Proteomes" id="UP000344343">
    <property type="component" value="Unassembled WGS sequence"/>
</dbReference>
<reference evidence="43" key="9">
    <citation type="submission" date="2020-05" db="EMBL/GenBank/DDBJ databases">
        <authorList>
            <consortium name="NCBI Pathogen Detection Project"/>
        </authorList>
    </citation>
    <scope>NUCLEOTIDE SEQUENCE</scope>
    <source>
        <strain evidence="40">09CEB371LM</strain>
        <strain evidence="43">2017-325981-023-01</strain>
        <strain evidence="41">CFIAFB20130012</strain>
        <strain evidence="42">DMG1500109</strain>
    </source>
</reference>
<evidence type="ECO:0000313" key="2">
    <source>
        <dbReference type="EMBL" id="EAC5549498.1"/>
    </source>
</evidence>
<dbReference type="Proteomes" id="UP000852906">
    <property type="component" value="Unassembled WGS sequence"/>
</dbReference>
<evidence type="ECO:0000313" key="88">
    <source>
        <dbReference type="Proteomes" id="UP000549379"/>
    </source>
</evidence>
<evidence type="ECO:0000313" key="61">
    <source>
        <dbReference type="Proteomes" id="UP000376505"/>
    </source>
</evidence>
<dbReference type="Proteomes" id="UP000546397">
    <property type="component" value="Unassembled WGS sequence"/>
</dbReference>
<evidence type="ECO:0000313" key="4">
    <source>
        <dbReference type="EMBL" id="EAC7480763.1"/>
    </source>
</evidence>
<dbReference type="Proteomes" id="UP000533021">
    <property type="component" value="Unassembled WGS sequence"/>
</dbReference>
<evidence type="ECO:0000313" key="77">
    <source>
        <dbReference type="Proteomes" id="UP000489121"/>
    </source>
</evidence>
<dbReference type="EMBL" id="DAAJZA010000002">
    <property type="protein sequence ID" value="HAC1754251.1"/>
    <property type="molecule type" value="Genomic_DNA"/>
</dbReference>
<evidence type="ECO:0000313" key="79">
    <source>
        <dbReference type="Proteomes" id="UP000525850"/>
    </source>
</evidence>
<evidence type="ECO:0000313" key="26">
    <source>
        <dbReference type="EMBL" id="EAH3293634.1"/>
    </source>
</evidence>
<dbReference type="Proteomes" id="UP000336166">
    <property type="component" value="Unassembled WGS sequence"/>
</dbReference>
<dbReference type="Proteomes" id="UP000455569">
    <property type="component" value="Unassembled WGS sequence"/>
</dbReference>
<dbReference type="EMBL" id="AABCVX010000003">
    <property type="protein sequence ID" value="EAG6169429.1"/>
    <property type="molecule type" value="Genomic_DNA"/>
</dbReference>
<dbReference type="EMBL" id="AAHZFN010000005">
    <property type="protein sequence ID" value="ECB9473060.1"/>
    <property type="molecule type" value="Genomic_DNA"/>
</dbReference>
<evidence type="ECO:0000313" key="44">
    <source>
        <dbReference type="EMBL" id="KAA9449295.1"/>
    </source>
</evidence>
<evidence type="ECO:0000313" key="92">
    <source>
        <dbReference type="Proteomes" id="UP000843775"/>
    </source>
</evidence>
<dbReference type="EMBL" id="AABDGJ010000002">
    <property type="protein sequence ID" value="EAG6989881.1"/>
    <property type="molecule type" value="Genomic_DNA"/>
</dbReference>
<evidence type="ECO:0000313" key="59">
    <source>
        <dbReference type="Proteomes" id="UP000365297"/>
    </source>
</evidence>
<dbReference type="Proteomes" id="UP000548278">
    <property type="component" value="Unassembled WGS sequence"/>
</dbReference>
<dbReference type="EMBL" id="AALEDS010000019">
    <property type="protein sequence ID" value="ECY6545458.1"/>
    <property type="molecule type" value="Genomic_DNA"/>
</dbReference>
<dbReference type="Proteomes" id="UP000544530">
    <property type="component" value="Unassembled WGS sequence"/>
</dbReference>
<evidence type="ECO:0000313" key="19">
    <source>
        <dbReference type="EMBL" id="EAG4330615.1"/>
    </source>
</evidence>
<dbReference type="EMBL" id="AAAIXK010000002">
    <property type="protein sequence ID" value="EAC5549498.1"/>
    <property type="molecule type" value="Genomic_DNA"/>
</dbReference>
<dbReference type="EMBL" id="AAALRN010000003">
    <property type="protein sequence ID" value="EAD1185168.1"/>
    <property type="molecule type" value="Genomic_DNA"/>
</dbReference>
<dbReference type="Proteomes" id="UP000489121">
    <property type="component" value="Unassembled WGS sequence"/>
</dbReference>
<evidence type="ECO:0000313" key="17">
    <source>
        <dbReference type="EMBL" id="EAG2515134.1"/>
    </source>
</evidence>
<dbReference type="EMBL" id="DABJAN010000004">
    <property type="protein sequence ID" value="HAJ9594148.1"/>
    <property type="molecule type" value="Genomic_DNA"/>
</dbReference>
<reference evidence="67 78" key="8">
    <citation type="submission" date="2019-04" db="EMBL/GenBank/DDBJ databases">
        <authorList>
            <consortium name="GenomeTrakr network: Whole genome sequencing for foodborne pathogen traceback"/>
        </authorList>
    </citation>
    <scope>NUCLEOTIDE SEQUENCE [LARGE SCALE GENOMIC DNA]</scope>
    <source>
        <strain evidence="22 87">CFSAN004300</strain>
        <strain evidence="23 78">CFSAN072474</strain>
        <strain evidence="34 58">FLAG-55987</strain>
        <strain evidence="29 67">PHLUSALM00088</strain>
    </source>
</reference>
<evidence type="ECO:0000313" key="20">
    <source>
        <dbReference type="EMBL" id="EAG4461433.1"/>
    </source>
</evidence>
<evidence type="ECO:0000313" key="52">
    <source>
        <dbReference type="Proteomes" id="UP000339309"/>
    </source>
</evidence>
<dbReference type="EMBL" id="AANCRK010000003">
    <property type="protein sequence ID" value="EDN7715241.1"/>
    <property type="molecule type" value="Genomic_DNA"/>
</dbReference>
<evidence type="ECO:0000313" key="28">
    <source>
        <dbReference type="EMBL" id="EAK8897707.1"/>
    </source>
</evidence>
<dbReference type="Proteomes" id="UP000379076">
    <property type="component" value="Unassembled WGS sequence"/>
</dbReference>
<dbReference type="Proteomes" id="UP000478704">
    <property type="component" value="Unassembled WGS sequence"/>
</dbReference>
<reference evidence="47 48" key="2">
    <citation type="journal article" date="2018" name="BMC Genomics">
        <title>Genes significantly associated with lineage II food isolates of Listeria monocytogenes.</title>
        <authorList>
            <person name="Pirone-Davies C."/>
            <person name="Chen Y."/>
            <person name="Pightling A."/>
            <person name="Ryan G."/>
            <person name="Wang Y."/>
            <person name="Yao K."/>
            <person name="Hoffmann M."/>
            <person name="Allard M.W."/>
        </authorList>
    </citation>
    <scope>NUCLEOTIDE SEQUENCE [LARGE SCALE GENOMIC DNA]</scope>
    <source>
        <strain evidence="47 48">PNUSAL000550</strain>
    </source>
</reference>
<evidence type="ECO:0000313" key="73">
    <source>
        <dbReference type="Proteomes" id="UP000467536"/>
    </source>
</evidence>
<name>A0A0B8RFP6_LISMN</name>
<dbReference type="Proteomes" id="UP000481141">
    <property type="component" value="Unassembled WGS sequence"/>
</dbReference>
<dbReference type="Pfam" id="PF01263">
    <property type="entry name" value="Aldose_epim"/>
    <property type="match status" value="1"/>
</dbReference>
<evidence type="ECO:0000313" key="69">
    <source>
        <dbReference type="Proteomes" id="UP000427828"/>
    </source>
</evidence>
<dbReference type="Proteomes" id="UP000467347">
    <property type="component" value="Unassembled WGS sequence"/>
</dbReference>
<evidence type="ECO:0000313" key="85">
    <source>
        <dbReference type="Proteomes" id="UP000544530"/>
    </source>
</evidence>
<dbReference type="EMBL" id="AALGDA010000038">
    <property type="protein sequence ID" value="ECY9783510.1"/>
    <property type="molecule type" value="Genomic_DNA"/>
</dbReference>
<evidence type="ECO:0000313" key="50">
    <source>
        <dbReference type="Proteomes" id="UP000336166"/>
    </source>
</evidence>
<dbReference type="EMBL" id="AAAJKI010000028">
    <property type="protein sequence ID" value="EAC6548864.1"/>
    <property type="molecule type" value="Genomic_DNA"/>
</dbReference>
<dbReference type="EMBL" id="AANPAU010000009">
    <property type="protein sequence ID" value="EDP8515028.1"/>
    <property type="molecule type" value="Genomic_DNA"/>
</dbReference>
<evidence type="ECO:0000313" key="31">
    <source>
        <dbReference type="EMBL" id="ECB9514795.1"/>
    </source>
</evidence>
<evidence type="ECO:0000313" key="87">
    <source>
        <dbReference type="Proteomes" id="UP000548278"/>
    </source>
</evidence>
<evidence type="ECO:0000313" key="86">
    <source>
        <dbReference type="Proteomes" id="UP000546397"/>
    </source>
</evidence>
<dbReference type="CDD" id="cd09024">
    <property type="entry name" value="Aldose_epim_lacX"/>
    <property type="match status" value="1"/>
</dbReference>
<evidence type="ECO:0000313" key="78">
    <source>
        <dbReference type="Proteomes" id="UP000522199"/>
    </source>
</evidence>
<dbReference type="Proteomes" id="UP000403352">
    <property type="component" value="Unassembled WGS sequence"/>
</dbReference>
<evidence type="ECO:0000313" key="21">
    <source>
        <dbReference type="EMBL" id="EAG6169429.1"/>
    </source>
</evidence>
<dbReference type="InterPro" id="IPR011013">
    <property type="entry name" value="Gal_mutarotase_sf_dom"/>
</dbReference>
<evidence type="ECO:0000313" key="41">
    <source>
        <dbReference type="EMBL" id="HAB8398126.1"/>
    </source>
</evidence>
<evidence type="ECO:0000313" key="53">
    <source>
        <dbReference type="Proteomes" id="UP000344343"/>
    </source>
</evidence>
<dbReference type="EMBL" id="AABGHY010000002">
    <property type="protein sequence ID" value="EAH3293634.1"/>
    <property type="molecule type" value="Genomic_DNA"/>
</dbReference>
<evidence type="ECO:0000313" key="27">
    <source>
        <dbReference type="EMBL" id="EAH4242374.1"/>
    </source>
</evidence>
<evidence type="ECO:0000313" key="5">
    <source>
        <dbReference type="EMBL" id="EAC9039489.1"/>
    </source>
</evidence>
<dbReference type="Proteomes" id="UP000272537">
    <property type="component" value="Unassembled WGS sequence"/>
</dbReference>
<reference evidence="51 54" key="5">
    <citation type="submission" date="2018-06" db="EMBL/GenBank/DDBJ databases">
        <authorList>
            <consortium name="GenomeTrakr: Next Generation Sequencing Network for Food Pathogen Tracability"/>
        </authorList>
    </citation>
    <scope>NUCLEOTIDE SEQUENCE [LARGE SCALE GENOMIC DNA]</scope>
    <source>
        <strain evidence="18 88">10B02965A-1</strain>
        <strain evidence="4 60">CFSAN008042</strain>
        <strain evidence="20 81">CFSAN063727</strain>
        <strain evidence="36 70">CFSAN102901</strain>
        <strain evidence="10 62">FDA00006494</strain>
        <strain evidence="2 59">FDA00007096</strain>
        <strain evidence="6 66">FDA00008584</strain>
        <strain evidence="16">FDA00011243</strain>
        <strain evidence="3 49">FDA00013332</strain>
        <strain evidence="9 53">FDA00013853</strain>
        <strain evidence="30 68">FDA00014336</strain>
        <strain evidence="32 63">FDA00014370</strain>
        <strain evidence="31 65">FDA00014392</strain>
        <strain evidence="39">FDA00015054</strain>
        <strain evidence="19 84">FDA1005580-S054-001</strain>
        <strain evidence="75">FDA1090798-S029-001</strain>
        <strain evidence="76">FDA956581-098-004</strain>
        <strain evidence="17 79">FDA960927-006-004</strain>
        <strain evidence="21 89">FLAG-38921</strain>
        <strain evidence="33 69">FLAG-51482A</strain>
        <strain evidence="15 51">FLAG-54356</strain>
        <strain evidence="8 61">FSIS31901579</strain>
        <strain evidence="27 80">LS1344</strain>
        <strain evidence="37 72">OSF101448</strain>
        <strain evidence="7 54">VA-WGS-00405</strain>
    </source>
</reference>
<dbReference type="Proteomes" id="UP000423131">
    <property type="component" value="Unassembled WGS sequence"/>
</dbReference>
<evidence type="ECO:0000313" key="51">
    <source>
        <dbReference type="Proteomes" id="UP000337746"/>
    </source>
</evidence>
<reference evidence="90 91" key="3">
    <citation type="journal article" date="2018" name="Genome Biol.">
        <title>SKESA: strategic k-mer extension for scrupulous assemblies.</title>
        <authorList>
            <person name="Souvorov A."/>
            <person name="Agarwala R."/>
            <person name="Lipman D.J."/>
        </authorList>
    </citation>
    <scope>NUCLEOTIDE SEQUENCE [LARGE SCALE GENOMIC DNA]</scope>
    <source>
        <strain evidence="40">09CEB371LM</strain>
        <strain evidence="43">2017-325981-023-01</strain>
        <strain evidence="41 90">CFIAFB20130012</strain>
        <strain evidence="42 92">DMG1500109</strain>
    </source>
</reference>
<evidence type="ECO:0000313" key="48">
    <source>
        <dbReference type="Proteomes" id="UP000272537"/>
    </source>
</evidence>
<evidence type="ECO:0000313" key="30">
    <source>
        <dbReference type="EMBL" id="ECB9473060.1"/>
    </source>
</evidence>
<evidence type="ECO:0000313" key="66">
    <source>
        <dbReference type="Proteomes" id="UP000403352"/>
    </source>
</evidence>
<evidence type="ECO:0000313" key="33">
    <source>
        <dbReference type="EMBL" id="ECX6924244.1"/>
    </source>
</evidence>
<dbReference type="EMBL" id="AACKDQ010000033">
    <property type="protein sequence ID" value="EAK9317959.1"/>
    <property type="molecule type" value="Genomic_DNA"/>
</dbReference>
<evidence type="ECO:0000313" key="40">
    <source>
        <dbReference type="EMBL" id="HAA8052324.1"/>
    </source>
</evidence>
<dbReference type="Proteomes" id="UP000522199">
    <property type="component" value="Unassembled WGS sequence"/>
</dbReference>
<dbReference type="EMBL" id="AABFVG010000001">
    <property type="protein sequence ID" value="EAH2280924.1"/>
    <property type="molecule type" value="Genomic_DNA"/>
</dbReference>
<evidence type="ECO:0000313" key="84">
    <source>
        <dbReference type="Proteomes" id="UP000540117"/>
    </source>
</evidence>
<dbReference type="EMBL" id="AABATR010000003">
    <property type="protein sequence ID" value="EAG1893632.1"/>
    <property type="molecule type" value="Genomic_DNA"/>
</dbReference>
<dbReference type="EMBL" id="AABAGT010000021">
    <property type="protein sequence ID" value="EAG0868164.1"/>
    <property type="molecule type" value="Genomic_DNA"/>
</dbReference>
<dbReference type="Proteomes" id="UP000364988">
    <property type="component" value="Unassembled WGS sequence"/>
</dbReference>
<accession>A0A0B8RFP6</accession>
<evidence type="ECO:0000313" key="35">
    <source>
        <dbReference type="EMBL" id="ECY9783510.1"/>
    </source>
</evidence>
<dbReference type="EMBL" id="AABEKY010000003">
    <property type="protein sequence ID" value="EAG9387368.1"/>
    <property type="molecule type" value="Genomic_DNA"/>
</dbReference>
<dbReference type="EMBL" id="AABEMN010000001">
    <property type="protein sequence ID" value="EAG9518398.1"/>
    <property type="molecule type" value="Genomic_DNA"/>
</dbReference>
<evidence type="ECO:0000313" key="93">
    <source>
        <dbReference type="Proteomes" id="UP000852906"/>
    </source>
</evidence>
<dbReference type="KEGG" id="lmok:CQ02_06615"/>
<evidence type="ECO:0000313" key="75">
    <source>
        <dbReference type="Proteomes" id="UP000478704"/>
    </source>
</evidence>
<dbReference type="Proteomes" id="UP000398321">
    <property type="component" value="Unassembled WGS sequence"/>
</dbReference>
<evidence type="ECO:0000313" key="11">
    <source>
        <dbReference type="EMBL" id="EAE2355403.1"/>
    </source>
</evidence>
<evidence type="ECO:0000313" key="39">
    <source>
        <dbReference type="EMBL" id="EDP8515028.1"/>
    </source>
</evidence>
<dbReference type="EMBL" id="AAAIKW010000002">
    <property type="protein sequence ID" value="EAC4551865.1"/>
    <property type="molecule type" value="Genomic_DNA"/>
</dbReference>
<dbReference type="Proteomes" id="UP000389283">
    <property type="component" value="Unassembled WGS sequence"/>
</dbReference>
<gene>
    <name evidence="13" type="ORF">A8L61_12840</name>
    <name evidence="22" type="ORF">AB917_04680</name>
    <name evidence="1" type="ORF">ABZ57_05155</name>
    <name evidence="46" type="ORF">AJL21_02550</name>
    <name evidence="10" type="ORF">ART25_07825</name>
    <name evidence="2" type="ORF">ARY78_03525</name>
    <name evidence="17" type="ORF">B1N52_08165</name>
    <name evidence="16" type="ORF">B1S26_10560</name>
    <name evidence="18" type="ORF">B5K54_12640</name>
    <name evidence="14" type="ORF">BB997_08460</name>
    <name evidence="33" type="ORF">BCZ19_06150</name>
    <name evidence="15" type="ORF">BCZ21_10310</name>
    <name evidence="20" type="ORF">CA369_03950</name>
    <name evidence="19" type="ORF">CAV64_05070</name>
    <name evidence="23" type="ORF">CW845_07700</name>
    <name evidence="25" type="ORF">D4920_02455</name>
    <name evidence="24" type="ORF">D4B11_01345</name>
    <name evidence="26" type="ORF">D5N24_04425</name>
    <name evidence="28" type="ORF">D7104_08305</name>
    <name evidence="44" type="ORF">DCK61_10545</name>
    <name evidence="21" type="ORF">DCT16_08525</name>
    <name evidence="4" type="ORF">DQ70_08730</name>
    <name evidence="3" type="ORF">DU018_10930</name>
    <name evidence="47" type="ORF">DYZ80_01380</name>
    <name evidence="12" type="ORF">E1W56_05685</name>
    <name evidence="27" type="ORF">E5F58_10300</name>
    <name evidence="9" type="ORF">EX365_07765</name>
    <name evidence="8" type="ORF">EXZ73_12640</name>
    <name evidence="34" type="ORF">F6436_14040</name>
    <name evidence="35" type="ORF">F6515_11010</name>
    <name evidence="29" type="ORF">FA835_12730</name>
    <name evidence="31" type="ORF">FLQ97_13825</name>
    <name evidence="30" type="ORF">FLR03_05125</name>
    <name evidence="32" type="ORF">FNX40_10105</name>
    <name evidence="38" type="ORF">FV747_02400</name>
    <name evidence="39" type="ORF">G3O21_002466</name>
    <name evidence="40" type="ORF">GHH22_04045</name>
    <name evidence="42" type="ORF">GI949_04630</name>
    <name evidence="37" type="ORF">GJW51_07395</name>
    <name evidence="36" type="ORF">GQG13_08900</name>
    <name evidence="41" type="ORF">GYR60_06285</name>
    <name evidence="43" type="ORF">HQN34_002375</name>
    <name evidence="45" type="ORF">HZJ64_06180</name>
    <name evidence="5" type="ORF">KV70_04660</name>
    <name evidence="6" type="ORF">QD52_08785</name>
    <name evidence="7" type="ORF">UI29_08825</name>
    <name evidence="11" type="ORF">Y261_13685</name>
</gene>
<evidence type="ECO:0000313" key="12">
    <source>
        <dbReference type="EMBL" id="EAE4941532.1"/>
    </source>
</evidence>
<dbReference type="Proteomes" id="UP000840039">
    <property type="component" value="Unassembled WGS sequence"/>
</dbReference>
<evidence type="ECO:0000313" key="68">
    <source>
        <dbReference type="Proteomes" id="UP000423131"/>
    </source>
</evidence>
<dbReference type="AlphaFoldDB" id="A0A0B8RFP6"/>
<dbReference type="OMA" id="WWGIADT"/>
<evidence type="ECO:0000313" key="13">
    <source>
        <dbReference type="EMBL" id="EAG0868164.1"/>
    </source>
</evidence>
<dbReference type="Proteomes" id="UP000427828">
    <property type="component" value="Unassembled WGS sequence"/>
</dbReference>
<dbReference type="Proteomes" id="UP000843503">
    <property type="component" value="Unassembled WGS sequence"/>
</dbReference>
<dbReference type="EMBL" id="AABBHO010000044">
    <property type="protein sequence ID" value="EAG2998133.1"/>
    <property type="molecule type" value="Genomic_DNA"/>
</dbReference>
<evidence type="ECO:0000313" key="45">
    <source>
        <dbReference type="EMBL" id="NYA01413.1"/>
    </source>
</evidence>
<dbReference type="EMBL" id="AAIAJJ010000004">
    <property type="protein sequence ID" value="ECC1557152.1"/>
    <property type="molecule type" value="Genomic_DNA"/>
</dbReference>
<dbReference type="Proteomes" id="UP000345329">
    <property type="component" value="Unassembled WGS sequence"/>
</dbReference>
<evidence type="ECO:0000313" key="80">
    <source>
        <dbReference type="Proteomes" id="UP000527632"/>
    </source>
</evidence>
<dbReference type="EMBL" id="AAAMZD010000003">
    <property type="protein sequence ID" value="EAD3792870.1"/>
    <property type="molecule type" value="Genomic_DNA"/>
</dbReference>
<evidence type="ECO:0000313" key="90">
    <source>
        <dbReference type="Proteomes" id="UP000840197"/>
    </source>
</evidence>
<evidence type="ECO:0000313" key="65">
    <source>
        <dbReference type="Proteomes" id="UP000398321"/>
    </source>
</evidence>
<evidence type="ECO:0000313" key="60">
    <source>
        <dbReference type="Proteomes" id="UP000368512"/>
    </source>
</evidence>
<dbReference type="EMBL" id="AABBYJ010000002">
    <property type="protein sequence ID" value="EAG4330615.1"/>
    <property type="molecule type" value="Genomic_DNA"/>
</dbReference>
<dbReference type="GO" id="GO:0005975">
    <property type="term" value="P:carbohydrate metabolic process"/>
    <property type="evidence" value="ECO:0007669"/>
    <property type="project" value="InterPro"/>
</dbReference>
<dbReference type="GO" id="GO:0016853">
    <property type="term" value="F:isomerase activity"/>
    <property type="evidence" value="ECO:0007669"/>
    <property type="project" value="InterPro"/>
</dbReference>
<dbReference type="EMBL" id="AABGUK010000003">
    <property type="protein sequence ID" value="EAH4242374.1"/>
    <property type="molecule type" value="Genomic_DNA"/>
</dbReference>
<dbReference type="InterPro" id="IPR014718">
    <property type="entry name" value="GH-type_carb-bd"/>
</dbReference>
<dbReference type="EMBL" id="AAAKQF010000002">
    <property type="protein sequence ID" value="EAC9039489.1"/>
    <property type="molecule type" value="Genomic_DNA"/>
</dbReference>
<evidence type="ECO:0000313" key="37">
    <source>
        <dbReference type="EMBL" id="EDN9836488.1"/>
    </source>
</evidence>
<reference evidence="50 52" key="6">
    <citation type="submission" date="2018-06" db="EMBL/GenBank/DDBJ databases">
        <authorList>
            <consortium name="PulseNet: The National Subtyping Network for Foodborne Disease Surveillance"/>
            <person name="Tarr C.L."/>
            <person name="Trees E."/>
            <person name="Katz L.S."/>
            <person name="Carleton-Romer H.A."/>
            <person name="Stroika S."/>
            <person name="Kucerova Z."/>
            <person name="Roache K.F."/>
            <person name="Sabol A.L."/>
            <person name="Besser J."/>
            <person name="Gerner-Smidt P."/>
        </authorList>
    </citation>
    <scope>NUCLEOTIDE SEQUENCE [LARGE SCALE GENOMIC DNA]</scope>
    <source>
        <strain evidence="1 52">2015L-6227</strain>
        <strain evidence="11 50">PNUSAL000134</strain>
        <strain evidence="5 56">PNUSAL000910</strain>
        <strain evidence="13 57">PNUSAL002180</strain>
        <strain evidence="14 74">PNUSAL002298</strain>
        <strain evidence="28 55">PNUSAL004402</strain>
        <strain evidence="35 77">PNUSAL005692</strain>
    </source>
</reference>
<dbReference type="Gene3D" id="2.70.98.10">
    <property type="match status" value="1"/>
</dbReference>